<dbReference type="PANTHER" id="PTHR31286">
    <property type="entry name" value="GLYCINE-RICH CELL WALL STRUCTURAL PROTEIN 1.8-LIKE"/>
    <property type="match status" value="1"/>
</dbReference>
<reference evidence="2 3" key="1">
    <citation type="journal article" date="2014" name="Genome Biol.">
        <title>Transcriptome and methylome profiling reveals relics of genome dominance in the mesopolyploid Brassica oleracea.</title>
        <authorList>
            <person name="Parkin I.A."/>
            <person name="Koh C."/>
            <person name="Tang H."/>
            <person name="Robinson S.J."/>
            <person name="Kagale S."/>
            <person name="Clarke W.E."/>
            <person name="Town C.D."/>
            <person name="Nixon J."/>
            <person name="Krishnakumar V."/>
            <person name="Bidwell S.L."/>
            <person name="Denoeud F."/>
            <person name="Belcram H."/>
            <person name="Links M.G."/>
            <person name="Just J."/>
            <person name="Clarke C."/>
            <person name="Bender T."/>
            <person name="Huebert T."/>
            <person name="Mason A.S."/>
            <person name="Pires J.C."/>
            <person name="Barker G."/>
            <person name="Moore J."/>
            <person name="Walley P.G."/>
            <person name="Manoli S."/>
            <person name="Batley J."/>
            <person name="Edwards D."/>
            <person name="Nelson M.N."/>
            <person name="Wang X."/>
            <person name="Paterson A.H."/>
            <person name="King G."/>
            <person name="Bancroft I."/>
            <person name="Chalhoub B."/>
            <person name="Sharpe A.G."/>
        </authorList>
    </citation>
    <scope>NUCLEOTIDE SEQUENCE</scope>
    <source>
        <strain evidence="2 3">cv. TO1000</strain>
    </source>
</reference>
<feature type="compositionally biased region" description="Low complexity" evidence="1">
    <location>
        <begin position="49"/>
        <end position="65"/>
    </location>
</feature>
<dbReference type="Gramene" id="Bo7g002120.1">
    <property type="protein sequence ID" value="Bo7g002120.1"/>
    <property type="gene ID" value="Bo7g002120"/>
</dbReference>
<feature type="region of interest" description="Disordered" evidence="1">
    <location>
        <begin position="18"/>
        <end position="89"/>
    </location>
</feature>
<dbReference type="eggNOG" id="KOG1075">
    <property type="taxonomic scope" value="Eukaryota"/>
</dbReference>
<dbReference type="PANTHER" id="PTHR31286:SF133">
    <property type="entry name" value="TA11-LIKE NON-LTR RETROELEMENT PROTEIN-RELATED"/>
    <property type="match status" value="1"/>
</dbReference>
<dbReference type="AlphaFoldDB" id="A0A0D3D254"/>
<evidence type="ECO:0000256" key="1">
    <source>
        <dbReference type="SAM" id="MobiDB-lite"/>
    </source>
</evidence>
<reference evidence="2" key="2">
    <citation type="submission" date="2015-03" db="UniProtKB">
        <authorList>
            <consortium name="EnsemblPlants"/>
        </authorList>
    </citation>
    <scope>IDENTIFICATION</scope>
</reference>
<feature type="compositionally biased region" description="Pro residues" evidence="1">
    <location>
        <begin position="66"/>
        <end position="89"/>
    </location>
</feature>
<feature type="compositionally biased region" description="Low complexity" evidence="1">
    <location>
        <begin position="19"/>
        <end position="42"/>
    </location>
</feature>
<evidence type="ECO:0000313" key="2">
    <source>
        <dbReference type="EnsemblPlants" id="Bo7g002120.1"/>
    </source>
</evidence>
<name>A0A0D3D254_BRAOL</name>
<evidence type="ECO:0000313" key="3">
    <source>
        <dbReference type="Proteomes" id="UP000032141"/>
    </source>
</evidence>
<dbReference type="Proteomes" id="UP000032141">
    <property type="component" value="Chromosome C7"/>
</dbReference>
<proteinExistence type="predicted"/>
<keyword evidence="3" id="KW-1185">Reference proteome</keyword>
<sequence length="383" mass="41808">MTIRKNRLTLHYRQMFGEPGSCLDLSSSSTPISSSAPGSSGPKTVPETQPSQRVSQSPSSSAPSVPHVPPPMAPPTMPPPVPPPMAPPMPAEIHPDLMVPPSAPYSQYTVEDILSQPGREGLPVIDPDRPDGTLWINPNSRNLYCASRPTFILDGTSEIIIPTKTRRWIIKRCVWHVYDCLMFVALWNPAGSLKISGISTVPTWVTLQNIPTSCYSRLGISHISSGLGEPMLTHKPRLDPFNIGETQILVPRESIKANDITSELPYQAADPNSGKEFGPHKTVLIPQHIPFQFGKPRASSTNINSTTTDSLSLQVAISHKESSTIFVQSSPDAKFTLLSTLAGSFSRFIICSHFSTSYGRCSIRIIMNENITLSGNDPINFVF</sequence>
<dbReference type="EnsemblPlants" id="Bo7g002120.1">
    <property type="protein sequence ID" value="Bo7g002120.1"/>
    <property type="gene ID" value="Bo7g002120"/>
</dbReference>
<dbReference type="OMA" id="CSIRIIM"/>
<accession>A0A0D3D254</accession>
<dbReference type="HOGENOM" id="CLU_722306_0_0_1"/>
<dbReference type="InterPro" id="IPR040256">
    <property type="entry name" value="At4g02000-like"/>
</dbReference>
<protein>
    <submittedName>
        <fullName evidence="2">Uncharacterized protein</fullName>
    </submittedName>
</protein>
<organism evidence="2 3">
    <name type="scientific">Brassica oleracea var. oleracea</name>
    <dbReference type="NCBI Taxonomy" id="109376"/>
    <lineage>
        <taxon>Eukaryota</taxon>
        <taxon>Viridiplantae</taxon>
        <taxon>Streptophyta</taxon>
        <taxon>Embryophyta</taxon>
        <taxon>Tracheophyta</taxon>
        <taxon>Spermatophyta</taxon>
        <taxon>Magnoliopsida</taxon>
        <taxon>eudicotyledons</taxon>
        <taxon>Gunneridae</taxon>
        <taxon>Pentapetalae</taxon>
        <taxon>rosids</taxon>
        <taxon>malvids</taxon>
        <taxon>Brassicales</taxon>
        <taxon>Brassicaceae</taxon>
        <taxon>Brassiceae</taxon>
        <taxon>Brassica</taxon>
    </lineage>
</organism>